<protein>
    <submittedName>
        <fullName evidence="4">Uncharacterized protein</fullName>
    </submittedName>
</protein>
<evidence type="ECO:0000259" key="2">
    <source>
        <dbReference type="Pfam" id="PF12825"/>
    </source>
</evidence>
<dbReference type="Proteomes" id="UP000054564">
    <property type="component" value="Unassembled WGS sequence"/>
</dbReference>
<dbReference type="PANTHER" id="PTHR47185:SF1">
    <property type="entry name" value="PX DOMAIN-CONTAINING PROTEIN YPR097W"/>
    <property type="match status" value="1"/>
</dbReference>
<comment type="caution">
    <text evidence="4">The sequence shown here is derived from an EMBL/GenBank/DDBJ whole genome shotgun (WGS) entry which is preliminary data.</text>
</comment>
<dbReference type="InterPro" id="IPR024555">
    <property type="entry name" value="PX-associated"/>
</dbReference>
<feature type="compositionally biased region" description="Low complexity" evidence="1">
    <location>
        <begin position="69"/>
        <end position="85"/>
    </location>
</feature>
<dbReference type="STRING" id="1165861.A0A0L0UXD7"/>
<reference evidence="5" key="1">
    <citation type="submission" date="2014-03" db="EMBL/GenBank/DDBJ databases">
        <title>The Genome Sequence of Puccinia striiformis f. sp. tritici PST-78.</title>
        <authorList>
            <consortium name="The Broad Institute Genome Sequencing Platform"/>
            <person name="Cuomo C."/>
            <person name="Hulbert S."/>
            <person name="Chen X."/>
            <person name="Walker B."/>
            <person name="Young S.K."/>
            <person name="Zeng Q."/>
            <person name="Gargeya S."/>
            <person name="Fitzgerald M."/>
            <person name="Haas B."/>
            <person name="Abouelleil A."/>
            <person name="Alvarado L."/>
            <person name="Arachchi H.M."/>
            <person name="Berlin A.M."/>
            <person name="Chapman S.B."/>
            <person name="Goldberg J."/>
            <person name="Griggs A."/>
            <person name="Gujja S."/>
            <person name="Hansen M."/>
            <person name="Howarth C."/>
            <person name="Imamovic A."/>
            <person name="Larimer J."/>
            <person name="McCowan C."/>
            <person name="Montmayeur A."/>
            <person name="Murphy C."/>
            <person name="Neiman D."/>
            <person name="Pearson M."/>
            <person name="Priest M."/>
            <person name="Roberts A."/>
            <person name="Saif S."/>
            <person name="Shea T."/>
            <person name="Sisk P."/>
            <person name="Sykes S."/>
            <person name="Wortman J."/>
            <person name="Nusbaum C."/>
            <person name="Birren B."/>
        </authorList>
    </citation>
    <scope>NUCLEOTIDE SEQUENCE [LARGE SCALE GENOMIC DNA]</scope>
    <source>
        <strain evidence="5">race PST-78</strain>
    </source>
</reference>
<dbReference type="OrthoDB" id="2414662at2759"/>
<dbReference type="GO" id="GO:0035091">
    <property type="term" value="F:phosphatidylinositol binding"/>
    <property type="evidence" value="ECO:0007669"/>
    <property type="project" value="TreeGrafter"/>
</dbReference>
<dbReference type="PANTHER" id="PTHR47185">
    <property type="entry name" value="PX DOMAIN-CONTAINING PROTEIN YPR097W"/>
    <property type="match status" value="1"/>
</dbReference>
<feature type="domain" description="PX-associated" evidence="3">
    <location>
        <begin position="4"/>
        <end position="173"/>
    </location>
</feature>
<feature type="region of interest" description="Disordered" evidence="1">
    <location>
        <begin position="69"/>
        <end position="90"/>
    </location>
</feature>
<evidence type="ECO:0000259" key="3">
    <source>
        <dbReference type="Pfam" id="PF12828"/>
    </source>
</evidence>
<dbReference type="InterPro" id="IPR047168">
    <property type="entry name" value="LEC1-like"/>
</dbReference>
<name>A0A0L0UXD7_9BASI</name>
<dbReference type="AlphaFoldDB" id="A0A0L0UXD7"/>
<organism evidence="4 5">
    <name type="scientific">Puccinia striiformis f. sp. tritici PST-78</name>
    <dbReference type="NCBI Taxonomy" id="1165861"/>
    <lineage>
        <taxon>Eukaryota</taxon>
        <taxon>Fungi</taxon>
        <taxon>Dikarya</taxon>
        <taxon>Basidiomycota</taxon>
        <taxon>Pucciniomycotina</taxon>
        <taxon>Pucciniomycetes</taxon>
        <taxon>Pucciniales</taxon>
        <taxon>Pucciniaceae</taxon>
        <taxon>Puccinia</taxon>
    </lineage>
</organism>
<evidence type="ECO:0000256" key="1">
    <source>
        <dbReference type="SAM" id="MobiDB-lite"/>
    </source>
</evidence>
<dbReference type="Pfam" id="PF12825">
    <property type="entry name" value="DUF3818"/>
    <property type="match status" value="1"/>
</dbReference>
<gene>
    <name evidence="4" type="ORF">PSTG_15191</name>
</gene>
<dbReference type="InterPro" id="IPR024554">
    <property type="entry name" value="LEC1-like_C"/>
</dbReference>
<proteinExistence type="predicted"/>
<keyword evidence="5" id="KW-1185">Reference proteome</keyword>
<evidence type="ECO:0000313" key="4">
    <source>
        <dbReference type="EMBL" id="KNE91399.1"/>
    </source>
</evidence>
<dbReference type="Pfam" id="PF12828">
    <property type="entry name" value="PXB"/>
    <property type="match status" value="1"/>
</dbReference>
<accession>A0A0L0UXD7</accession>
<feature type="domain" description="PX" evidence="2">
    <location>
        <begin position="366"/>
        <end position="695"/>
    </location>
</feature>
<sequence length="876" mass="100712">MANEDLTGFDVHAINKILTSFELQREWKELSQVNSLEAVGYPFNRLTQQTLQQPSPVLKRQSSRISSVLSFLGSPSPSPKPGSTSENESQLRLKNYQRNRSHVYQLPLFRIMIQRVWGAFPGLIDLPIETWLGIERFILDFNSRNFSTSSERRQFTKRAVISIGFTKLLSSYIPSIIKFRNLHCLPTKPSPIDLDLISQLPSLISTFGTRIKFIQRGKEDEFLVIYRKRSGTPKLPIDSSASKDLASSVRISVIRWSVLAELLKTIDPSTEFNDTQTGISVLSKLFNNHSSQTEKLYQILEDATHPDPSSSDDQITKELNLFLKDELDFQSAWIHTGERVAEAKNGYKKFLHKIVHQDGEIDKMYEIIAKYDKLETVLGLDPMYEQAQTWTIMWIAYMLHFIFIAGPDGDEICELYLRIDKLIPYELIKQGLKIINPTLAVRTTVALIFGQPFGSLSLFQRILDNVVRNEIQAFNNQIKTVIQSQPPIDQSTTTSAPTRQKLLEAIKKFVYLSDDQKREIRAVFDKSDEDIVTEILIWSKDFDQVEIDHVRESEKIFHDSTRSPDDCNLFNDLILLLRLVSLKRDREQILEMITESNNPMIKTIKQILEQYYPTIYKVALATDLSKKFTQTEAFLKDLVVLLAKRKQEDVTIHKLVKLLDTHKQSYWSFLYDLVRCKNLCDPMKAWIESCFDLVKTGLKKVTPNRRFELDLEKIYESEETSNMEAILGEARSLSGYNRLIKMIDNIEYRLVFSNSSFPLETSFSNQAFQILTQVDQQHFGTHIDQSVAQNRAPLPFGWAWWIDGDKLCGKGADKVKDITSPEVNGSIAVNIDHHEEQPISSRLVVNSNLDQLKKLSKVYLSQLMNSINLFDRPPTS</sequence>
<evidence type="ECO:0000313" key="5">
    <source>
        <dbReference type="Proteomes" id="UP000054564"/>
    </source>
</evidence>
<dbReference type="EMBL" id="AJIL01000206">
    <property type="protein sequence ID" value="KNE91399.1"/>
    <property type="molecule type" value="Genomic_DNA"/>
</dbReference>